<keyword evidence="4 9" id="KW-0762">Sugar transport</keyword>
<dbReference type="InterPro" id="IPR051471">
    <property type="entry name" value="Bacterial_PTS_sugar_comp"/>
</dbReference>
<dbReference type="EMBL" id="JARPXL010000010">
    <property type="protein sequence ID" value="MDT2544977.1"/>
    <property type="molecule type" value="Genomic_DNA"/>
</dbReference>
<dbReference type="CDD" id="cd00006">
    <property type="entry name" value="PTS_IIA_man"/>
    <property type="match status" value="1"/>
</dbReference>
<dbReference type="GO" id="GO:0009401">
    <property type="term" value="P:phosphoenolpyruvate-dependent sugar phosphotransferase system"/>
    <property type="evidence" value="ECO:0007669"/>
    <property type="project" value="UniProtKB-KW"/>
</dbReference>
<accession>A0AAP5KBE0</accession>
<dbReference type="Proteomes" id="UP001254770">
    <property type="component" value="Unassembled WGS sequence"/>
</dbReference>
<dbReference type="PROSITE" id="PS51096">
    <property type="entry name" value="PTS_EIIA_TYPE_4"/>
    <property type="match status" value="1"/>
</dbReference>
<dbReference type="GO" id="GO:0016020">
    <property type="term" value="C:membrane"/>
    <property type="evidence" value="ECO:0007669"/>
    <property type="project" value="InterPro"/>
</dbReference>
<keyword evidence="5" id="KW-0808">Transferase</keyword>
<keyword evidence="7" id="KW-0418">Kinase</keyword>
<sequence length="116" mass="12723">MIILCGHGKYGEAIKNSLEMIAGKQENMYTVDFTEDMSVSDIIEQYNERISASTEHVSIYCDIPGGSPANAALLTKKKNEKVRVFTGLNLSMMLSLAMGESISQSLVDAKESIKEL</sequence>
<evidence type="ECO:0000256" key="3">
    <source>
        <dbReference type="ARBA" id="ARBA00022490"/>
    </source>
</evidence>
<comment type="subcellular location">
    <subcellularLocation>
        <location evidence="1">Cytoplasm</location>
    </subcellularLocation>
</comment>
<comment type="caution">
    <text evidence="9">The sequence shown here is derived from an EMBL/GenBank/DDBJ whole genome shotgun (WGS) entry which is preliminary data.</text>
</comment>
<dbReference type="GeneID" id="71776615"/>
<evidence type="ECO:0000256" key="5">
    <source>
        <dbReference type="ARBA" id="ARBA00022679"/>
    </source>
</evidence>
<evidence type="ECO:0000256" key="1">
    <source>
        <dbReference type="ARBA" id="ARBA00004496"/>
    </source>
</evidence>
<name>A0AAP5KBE0_9ENTE</name>
<reference evidence="9" key="1">
    <citation type="submission" date="2023-03" db="EMBL/GenBank/DDBJ databases">
        <authorList>
            <person name="Shen W."/>
            <person name="Cai J."/>
        </authorList>
    </citation>
    <scope>NUCLEOTIDE SEQUENCE</scope>
    <source>
        <strain evidence="9">Y15</strain>
    </source>
</reference>
<keyword evidence="3" id="KW-0963">Cytoplasm</keyword>
<dbReference type="PANTHER" id="PTHR33799:SF1">
    <property type="entry name" value="PTS SYSTEM MANNOSE-SPECIFIC EIIAB COMPONENT-RELATED"/>
    <property type="match status" value="1"/>
</dbReference>
<dbReference type="RefSeq" id="WP_245001259.1">
    <property type="nucleotide sequence ID" value="NZ_CP072888.1"/>
</dbReference>
<organism evidence="9 10">
    <name type="scientific">Enterococcus raffinosus</name>
    <dbReference type="NCBI Taxonomy" id="71452"/>
    <lineage>
        <taxon>Bacteria</taxon>
        <taxon>Bacillati</taxon>
        <taxon>Bacillota</taxon>
        <taxon>Bacilli</taxon>
        <taxon>Lactobacillales</taxon>
        <taxon>Enterococcaceae</taxon>
        <taxon>Enterococcus</taxon>
    </lineage>
</organism>
<evidence type="ECO:0000256" key="4">
    <source>
        <dbReference type="ARBA" id="ARBA00022597"/>
    </source>
</evidence>
<dbReference type="SUPFAM" id="SSF53062">
    <property type="entry name" value="PTS system fructose IIA component-like"/>
    <property type="match status" value="1"/>
</dbReference>
<feature type="domain" description="PTS EIIA type-4" evidence="8">
    <location>
        <begin position="1"/>
        <end position="116"/>
    </location>
</feature>
<evidence type="ECO:0000256" key="7">
    <source>
        <dbReference type="ARBA" id="ARBA00022777"/>
    </source>
</evidence>
<dbReference type="AlphaFoldDB" id="A0AAP5KBE0"/>
<keyword evidence="6" id="KW-0598">Phosphotransferase system</keyword>
<dbReference type="GO" id="GO:0005737">
    <property type="term" value="C:cytoplasm"/>
    <property type="evidence" value="ECO:0007669"/>
    <property type="project" value="UniProtKB-SubCell"/>
</dbReference>
<evidence type="ECO:0000256" key="6">
    <source>
        <dbReference type="ARBA" id="ARBA00022683"/>
    </source>
</evidence>
<keyword evidence="2" id="KW-0813">Transport</keyword>
<dbReference type="Pfam" id="PF03610">
    <property type="entry name" value="EIIA-man"/>
    <property type="match status" value="1"/>
</dbReference>
<dbReference type="GO" id="GO:0016301">
    <property type="term" value="F:kinase activity"/>
    <property type="evidence" value="ECO:0007669"/>
    <property type="project" value="UniProtKB-KW"/>
</dbReference>
<evidence type="ECO:0000313" key="9">
    <source>
        <dbReference type="EMBL" id="MDT2544977.1"/>
    </source>
</evidence>
<dbReference type="InterPro" id="IPR036662">
    <property type="entry name" value="PTS_EIIA_man-typ_sf"/>
</dbReference>
<evidence type="ECO:0000259" key="8">
    <source>
        <dbReference type="PROSITE" id="PS51096"/>
    </source>
</evidence>
<dbReference type="InterPro" id="IPR033887">
    <property type="entry name" value="PTS_IIA_man"/>
</dbReference>
<gene>
    <name evidence="9" type="ORF">P7D69_11555</name>
</gene>
<dbReference type="PANTHER" id="PTHR33799">
    <property type="entry name" value="PTS PERMEASE-RELATED-RELATED"/>
    <property type="match status" value="1"/>
</dbReference>
<proteinExistence type="predicted"/>
<dbReference type="Gene3D" id="3.40.50.510">
    <property type="entry name" value="Phosphotransferase system, mannose-type IIA component"/>
    <property type="match status" value="1"/>
</dbReference>
<dbReference type="InterPro" id="IPR004701">
    <property type="entry name" value="PTS_EIIA_man-typ"/>
</dbReference>
<evidence type="ECO:0000256" key="2">
    <source>
        <dbReference type="ARBA" id="ARBA00022448"/>
    </source>
</evidence>
<protein>
    <submittedName>
        <fullName evidence="9">PTS sugar transporter subunit IIA</fullName>
    </submittedName>
</protein>
<evidence type="ECO:0000313" key="10">
    <source>
        <dbReference type="Proteomes" id="UP001254770"/>
    </source>
</evidence>